<reference evidence="1" key="1">
    <citation type="journal article" date="2015" name="Front. Microbiol.">
        <title>Genome sequencing reveals a new lineage associated with lablab bean and genetic exchange between pv. and subsp.</title>
        <authorList>
            <person name="Aritua V."/>
            <person name="Harrison J."/>
            <person name="Sapp M."/>
            <person name="Buruchara R."/>
            <person name="Smith J."/>
            <person name="Studholme D.J."/>
        </authorList>
    </citation>
    <scope>NUCLEOTIDE SEQUENCE</scope>
    <source>
        <strain evidence="1">NCPPB 1138</strain>
    </source>
</reference>
<dbReference type="Proteomes" id="UP000234166">
    <property type="component" value="Unassembled WGS sequence"/>
</dbReference>
<dbReference type="EMBL" id="OCYT01000012">
    <property type="protein sequence ID" value="SON75921.1"/>
    <property type="molecule type" value="Genomic_DNA"/>
</dbReference>
<accession>A0AB38DUP4</accession>
<dbReference type="EMBL" id="OCYS01000009">
    <property type="protein sequence ID" value="SON77631.1"/>
    <property type="molecule type" value="Genomic_DNA"/>
</dbReference>
<reference evidence="4" key="2">
    <citation type="submission" date="2015-04" db="EMBL/GenBank/DDBJ databases">
        <title>Genome sequencing of pathogens of bean.</title>
        <authorList>
            <person name="Harrison J.W."/>
            <person name="Aritua V."/>
            <person name="Sapp M."/>
            <person name="Smith J."/>
            <person name="Studholme D.J."/>
        </authorList>
    </citation>
    <scope>NUCLEOTIDE SEQUENCE [LARGE SCALE GENOMIC DNA]</scope>
    <source>
        <strain evidence="4">NCPPB 1138</strain>
    </source>
</reference>
<gene>
    <name evidence="1" type="ORF">RN20_11310</name>
    <name evidence="2" type="ORF">XAP6984_1090018</name>
    <name evidence="3" type="ORF">XAP7430_1060020</name>
</gene>
<dbReference type="Proteomes" id="UP000031180">
    <property type="component" value="Unassembled WGS sequence"/>
</dbReference>
<reference evidence="1" key="3">
    <citation type="submission" date="2015-04" db="EMBL/GenBank/DDBJ databases">
        <authorList>
            <person name="Harrison J.W."/>
            <person name="Aritua V."/>
            <person name="Sapp M."/>
            <person name="Smith J."/>
            <person name="Studholme D.J."/>
        </authorList>
    </citation>
    <scope>NUCLEOTIDE SEQUENCE</scope>
    <source>
        <strain evidence="1">NCPPB 1138</strain>
    </source>
</reference>
<name>A0AB38DUP4_XANCH</name>
<evidence type="ECO:0000313" key="5">
    <source>
        <dbReference type="Proteomes" id="UP000234166"/>
    </source>
</evidence>
<evidence type="ECO:0000313" key="1">
    <source>
        <dbReference type="EMBL" id="KHS37229.1"/>
    </source>
</evidence>
<evidence type="ECO:0000313" key="6">
    <source>
        <dbReference type="Proteomes" id="UP000234181"/>
    </source>
</evidence>
<reference evidence="5 6" key="4">
    <citation type="submission" date="2017-10" db="EMBL/GenBank/DDBJ databases">
        <authorList>
            <person name="Regsiter A."/>
            <person name="William W."/>
        </authorList>
    </citation>
    <scope>NUCLEOTIDE SEQUENCE [LARGE SCALE GENOMIC DNA]</scope>
    <source>
        <strain evidence="2 6">CFBP6984</strain>
        <strain evidence="3 5">CFBP7430</strain>
    </source>
</reference>
<protein>
    <submittedName>
        <fullName evidence="3">Uncharacterized protein</fullName>
    </submittedName>
</protein>
<dbReference type="AlphaFoldDB" id="A0AB38DUP4"/>
<comment type="caution">
    <text evidence="3">The sequence shown here is derived from an EMBL/GenBank/DDBJ whole genome shotgun (WGS) entry which is preliminary data.</text>
</comment>
<dbReference type="EMBL" id="JWTI02000044">
    <property type="protein sequence ID" value="KHS37229.1"/>
    <property type="molecule type" value="Genomic_DNA"/>
</dbReference>
<organism evidence="3 5">
    <name type="scientific">Xanthomonas campestris pv. phaseoli</name>
    <dbReference type="NCBI Taxonomy" id="317013"/>
    <lineage>
        <taxon>Bacteria</taxon>
        <taxon>Pseudomonadati</taxon>
        <taxon>Pseudomonadota</taxon>
        <taxon>Gammaproteobacteria</taxon>
        <taxon>Lysobacterales</taxon>
        <taxon>Lysobacteraceae</taxon>
        <taxon>Xanthomonas</taxon>
    </lineage>
</organism>
<sequence length="65" mass="7015">MIADIISVIDGIAFQTTILVLNAALEEGLAGVLSQWPAAASGLTWLDAPNRSPQEWKRRLAKRLG</sequence>
<keyword evidence="6" id="KW-1185">Reference proteome</keyword>
<evidence type="ECO:0000313" key="2">
    <source>
        <dbReference type="EMBL" id="SON75921.1"/>
    </source>
</evidence>
<proteinExistence type="predicted"/>
<dbReference type="SUPFAM" id="SSF58104">
    <property type="entry name" value="Methyl-accepting chemotaxis protein (MCP) signaling domain"/>
    <property type="match status" value="1"/>
</dbReference>
<evidence type="ECO:0000313" key="4">
    <source>
        <dbReference type="Proteomes" id="UP000031180"/>
    </source>
</evidence>
<dbReference type="Proteomes" id="UP000234181">
    <property type="component" value="Unassembled WGS sequence"/>
</dbReference>
<evidence type="ECO:0000313" key="3">
    <source>
        <dbReference type="EMBL" id="SON77631.1"/>
    </source>
</evidence>
<dbReference type="Gene3D" id="1.10.287.950">
    <property type="entry name" value="Methyl-accepting chemotaxis protein"/>
    <property type="match status" value="1"/>
</dbReference>